<evidence type="ECO:0000313" key="2">
    <source>
        <dbReference type="EMBL" id="KAJ4392657.1"/>
    </source>
</evidence>
<organism evidence="2 3">
    <name type="scientific">Didymella pomorum</name>
    <dbReference type="NCBI Taxonomy" id="749634"/>
    <lineage>
        <taxon>Eukaryota</taxon>
        <taxon>Fungi</taxon>
        <taxon>Dikarya</taxon>
        <taxon>Ascomycota</taxon>
        <taxon>Pezizomycotina</taxon>
        <taxon>Dothideomycetes</taxon>
        <taxon>Pleosporomycetidae</taxon>
        <taxon>Pleosporales</taxon>
        <taxon>Pleosporineae</taxon>
        <taxon>Didymellaceae</taxon>
        <taxon>Didymella</taxon>
    </lineage>
</organism>
<dbReference type="Pfam" id="PF24969">
    <property type="entry name" value="LRR_15"/>
    <property type="match status" value="1"/>
</dbReference>
<sequence>MDLPSELKLNIADYLDPRSSINFGASCKEHWRLCQPLYKRHKKAFAEAPIVTAHNALDLLRTTIQEPSQGWYIREISFRDRWDDPFTTPVDDAERLKRAAILLRDLYPHSSTDPQEECIVTQIEHGLDTGHPASAVAVLLHHLPNLRTLRLTLERGNVFESLLERIGIEYIDAADQSNFPLQHLRTVSLAHYDSEGCIGPDRALPFIRLPSLRTFAASLMGRDFCPEPEVPLHPHPQTNIEELFFTGCQFDSAALEYLISCTPNLKRFTYDAGGCCTAEDAYDAKLVLKALAEHARDSLEYLVLSHFAYQEEEALGRSLNDEKDRSTEADLSMFTKLHSLSANWAMLWPELSSQPAIIEYADGGHSETIGLSCTPLDIRDILPETLENLHLGGVFDLEEWNGVVGPLTAPNEESPNLTIEKIRIDGRVQNRVTRRDEKDLVTVGGWDENKQEMIFGGGDKAWLRGTWATSKLFEGHGW</sequence>
<evidence type="ECO:0000313" key="3">
    <source>
        <dbReference type="Proteomes" id="UP001140510"/>
    </source>
</evidence>
<evidence type="ECO:0000259" key="1">
    <source>
        <dbReference type="Pfam" id="PF24969"/>
    </source>
</evidence>
<gene>
    <name evidence="2" type="ORF">N0V91_011322</name>
</gene>
<accession>A0A9W9CYL2</accession>
<reference evidence="2" key="1">
    <citation type="submission" date="2022-10" db="EMBL/GenBank/DDBJ databases">
        <title>Tapping the CABI collections for fungal endophytes: first genome assemblies for Collariella, Neodidymelliopsis, Ascochyta clinopodiicola, Didymella pomorum, Didymosphaeria variabile, Neocosmospora piperis and Neocucurbitaria cava.</title>
        <authorList>
            <person name="Hill R."/>
        </authorList>
    </citation>
    <scope>NUCLEOTIDE SEQUENCE</scope>
    <source>
        <strain evidence="2">IMI 355091</strain>
    </source>
</reference>
<dbReference type="InterPro" id="IPR032675">
    <property type="entry name" value="LRR_dom_sf"/>
</dbReference>
<dbReference type="Gene3D" id="3.80.10.10">
    <property type="entry name" value="Ribonuclease Inhibitor"/>
    <property type="match status" value="1"/>
</dbReference>
<protein>
    <recommendedName>
        <fullName evidence="1">Leucine-rich repeat domain-containing protein</fullName>
    </recommendedName>
</protein>
<dbReference type="OrthoDB" id="5304354at2759"/>
<dbReference type="AlphaFoldDB" id="A0A9W9CYL2"/>
<dbReference type="CDD" id="cd09917">
    <property type="entry name" value="F-box_SF"/>
    <property type="match status" value="1"/>
</dbReference>
<feature type="domain" description="Leucine-rich repeat" evidence="1">
    <location>
        <begin position="173"/>
        <end position="408"/>
    </location>
</feature>
<name>A0A9W9CYL2_9PLEO</name>
<dbReference type="Proteomes" id="UP001140510">
    <property type="component" value="Unassembled WGS sequence"/>
</dbReference>
<comment type="caution">
    <text evidence="2">The sequence shown here is derived from an EMBL/GenBank/DDBJ whole genome shotgun (WGS) entry which is preliminary data.</text>
</comment>
<proteinExistence type="predicted"/>
<dbReference type="EMBL" id="JAPEVA010000218">
    <property type="protein sequence ID" value="KAJ4392657.1"/>
    <property type="molecule type" value="Genomic_DNA"/>
</dbReference>
<dbReference type="InterPro" id="IPR056867">
    <property type="entry name" value="LRR_15"/>
</dbReference>
<keyword evidence="3" id="KW-1185">Reference proteome</keyword>